<dbReference type="HAMAP" id="MF_01148">
    <property type="entry name" value="Lnt"/>
    <property type="match status" value="1"/>
</dbReference>
<evidence type="ECO:0000313" key="12">
    <source>
        <dbReference type="Proteomes" id="UP000004030"/>
    </source>
</evidence>
<evidence type="ECO:0000256" key="1">
    <source>
        <dbReference type="ARBA" id="ARBA00004651"/>
    </source>
</evidence>
<organism evidence="11 12">
    <name type="scientific">Novosphingobium pentaromativorans US6-1</name>
    <dbReference type="NCBI Taxonomy" id="1088721"/>
    <lineage>
        <taxon>Bacteria</taxon>
        <taxon>Pseudomonadati</taxon>
        <taxon>Pseudomonadota</taxon>
        <taxon>Alphaproteobacteria</taxon>
        <taxon>Sphingomonadales</taxon>
        <taxon>Sphingomonadaceae</taxon>
        <taxon>Novosphingobium</taxon>
    </lineage>
</organism>
<keyword evidence="11" id="KW-0449">Lipoprotein</keyword>
<dbReference type="EMBL" id="AGFM01000018">
    <property type="protein sequence ID" value="EHJ61483.1"/>
    <property type="molecule type" value="Genomic_DNA"/>
</dbReference>
<gene>
    <name evidence="9" type="primary">lnt</name>
    <name evidence="11" type="ORF">NSU_1537</name>
</gene>
<dbReference type="Gene3D" id="3.60.110.10">
    <property type="entry name" value="Carbon-nitrogen hydrolase"/>
    <property type="match status" value="1"/>
</dbReference>
<proteinExistence type="inferred from homology"/>
<evidence type="ECO:0000256" key="9">
    <source>
        <dbReference type="HAMAP-Rule" id="MF_01148"/>
    </source>
</evidence>
<dbReference type="InterPro" id="IPR003010">
    <property type="entry name" value="C-N_Hydrolase"/>
</dbReference>
<keyword evidence="3 9" id="KW-1003">Cell membrane</keyword>
<dbReference type="Pfam" id="PF00795">
    <property type="entry name" value="CN_hydrolase"/>
    <property type="match status" value="1"/>
</dbReference>
<comment type="subcellular location">
    <subcellularLocation>
        <location evidence="1 9">Cell membrane</location>
        <topology evidence="1 9">Multi-pass membrane protein</topology>
    </subcellularLocation>
</comment>
<evidence type="ECO:0000256" key="2">
    <source>
        <dbReference type="ARBA" id="ARBA00010065"/>
    </source>
</evidence>
<evidence type="ECO:0000256" key="6">
    <source>
        <dbReference type="ARBA" id="ARBA00022989"/>
    </source>
</evidence>
<dbReference type="InterPro" id="IPR045378">
    <property type="entry name" value="LNT_N"/>
</dbReference>
<keyword evidence="12" id="KW-1185">Reference proteome</keyword>
<name>G6EB16_9SPHN</name>
<comment type="caution">
    <text evidence="11">The sequence shown here is derived from an EMBL/GenBank/DDBJ whole genome shotgun (WGS) entry which is preliminary data.</text>
</comment>
<dbReference type="KEGG" id="npn:JI59_12495"/>
<dbReference type="Pfam" id="PF20154">
    <property type="entry name" value="LNT_N"/>
    <property type="match status" value="1"/>
</dbReference>
<feature type="transmembrane region" description="Helical" evidence="9">
    <location>
        <begin position="234"/>
        <end position="252"/>
    </location>
</feature>
<dbReference type="eggNOG" id="COG0815">
    <property type="taxonomic scope" value="Bacteria"/>
</dbReference>
<comment type="catalytic activity">
    <reaction evidence="9">
        <text>N-terminal S-1,2-diacyl-sn-glyceryl-L-cysteinyl-[lipoprotein] + a glycerophospholipid = N-acyl-S-1,2-diacyl-sn-glyceryl-L-cysteinyl-[lipoprotein] + a 2-acyl-sn-glycero-3-phospholipid + H(+)</text>
        <dbReference type="Rhea" id="RHEA:48228"/>
        <dbReference type="Rhea" id="RHEA-COMP:14681"/>
        <dbReference type="Rhea" id="RHEA-COMP:14684"/>
        <dbReference type="ChEBI" id="CHEBI:15378"/>
        <dbReference type="ChEBI" id="CHEBI:136912"/>
        <dbReference type="ChEBI" id="CHEBI:140656"/>
        <dbReference type="ChEBI" id="CHEBI:140657"/>
        <dbReference type="ChEBI" id="CHEBI:140660"/>
        <dbReference type="EC" id="2.3.1.269"/>
    </reaction>
</comment>
<sequence length="566" mass="61657">MNFPRHAPASRNPLSILDRFPRLAAGLLAILAGAVAACGFQPLSLWPLTLAGVAILAELVVRAGSGRSAFLLGWCFGIGHFTLGNNWIATAFTYQAEMPAWLGGIAVFLLSLYLAIYPALAALCAWLALKAGRKVKGNGLEKVTSAAGPAAFLIVLFALPAAWIVTEWLRAWVFTGFSWNPLGVALLGQFDTRGLALLAPWIGTYGLSGVLVLLACLPGYLARLGSARSGHGRWACALALLALAAPLVLVMTGPDRWAKREEGEIRYTLVQPDLRQEVIDDPREYEANFIKLAMLSLQRRPGEKRVVFWPESGLGDYLRDGYPDYLYRMYTYAGDPLLARQRIGRMIGPYSVLLTGAVDLVMRDGESVGARNTVTAFDGEGHILASYSKAHLVPYGEYLAMRWLLEPLGARRLVAGSLDFWPGPGPRTYDLGSYGEAGIQICYEIIFSGQVVDPRNRPDYIFNPSNDGWFGTWGPPQHLAQARLRAIEEGLPVLRSTTTGISAVVDADGIVRKFVPWRRAGRLDGRIPPPHEPTLFARYGNALPLAFSAFLALLALSVVALGRRGR</sequence>
<dbReference type="AlphaFoldDB" id="G6EB16"/>
<feature type="transmembrane region" description="Helical" evidence="9">
    <location>
        <begin position="542"/>
        <end position="562"/>
    </location>
</feature>
<dbReference type="Proteomes" id="UP000004030">
    <property type="component" value="Unassembled WGS sequence"/>
</dbReference>
<dbReference type="InterPro" id="IPR004563">
    <property type="entry name" value="Apolipo_AcylTrfase"/>
</dbReference>
<comment type="pathway">
    <text evidence="9">Protein modification; lipoprotein biosynthesis (N-acyl transfer).</text>
</comment>
<evidence type="ECO:0000256" key="8">
    <source>
        <dbReference type="ARBA" id="ARBA00023315"/>
    </source>
</evidence>
<reference evidence="11 12" key="1">
    <citation type="journal article" date="2012" name="J. Bacteriol.">
        <title>Genome sequence of benzo(a)pyrene-degrading bacterium Novosphingobium pentaromativorans US6-1.</title>
        <authorList>
            <person name="Luo Y.R."/>
            <person name="Kang S.G."/>
            <person name="Kim S.J."/>
            <person name="Kim M.R."/>
            <person name="Li N."/>
            <person name="Lee J.H."/>
            <person name="Kwon K.K."/>
        </authorList>
    </citation>
    <scope>NUCLEOTIDE SEQUENCE [LARGE SCALE GENOMIC DNA]</scope>
    <source>
        <strain evidence="11 12">US6-1</strain>
    </source>
</reference>
<protein>
    <recommendedName>
        <fullName evidence="9">Apolipoprotein N-acyltransferase</fullName>
        <shortName evidence="9">ALP N-acyltransferase</shortName>
        <ecNumber evidence="9">2.3.1.269</ecNumber>
    </recommendedName>
</protein>
<dbReference type="STRING" id="1088721.JI59_12495"/>
<evidence type="ECO:0000313" key="11">
    <source>
        <dbReference type="EMBL" id="EHJ61483.1"/>
    </source>
</evidence>
<dbReference type="SUPFAM" id="SSF56317">
    <property type="entry name" value="Carbon-nitrogen hydrolase"/>
    <property type="match status" value="1"/>
</dbReference>
<evidence type="ECO:0000256" key="3">
    <source>
        <dbReference type="ARBA" id="ARBA00022475"/>
    </source>
</evidence>
<comment type="function">
    <text evidence="9">Catalyzes the phospholipid dependent N-acylation of the N-terminal cysteine of apolipoprotein, the last step in lipoprotein maturation.</text>
</comment>
<keyword evidence="5 9" id="KW-0812">Transmembrane</keyword>
<keyword evidence="7 9" id="KW-0472">Membrane</keyword>
<accession>G6EB16</accession>
<dbReference type="PANTHER" id="PTHR38686">
    <property type="entry name" value="APOLIPOPROTEIN N-ACYLTRANSFERASE"/>
    <property type="match status" value="1"/>
</dbReference>
<dbReference type="NCBIfam" id="TIGR00546">
    <property type="entry name" value="lnt"/>
    <property type="match status" value="1"/>
</dbReference>
<dbReference type="GO" id="GO:0005886">
    <property type="term" value="C:plasma membrane"/>
    <property type="evidence" value="ECO:0007669"/>
    <property type="project" value="UniProtKB-SubCell"/>
</dbReference>
<dbReference type="PANTHER" id="PTHR38686:SF1">
    <property type="entry name" value="APOLIPOPROTEIN N-ACYLTRANSFERASE"/>
    <property type="match status" value="1"/>
</dbReference>
<keyword evidence="4 9" id="KW-0808">Transferase</keyword>
<keyword evidence="6 9" id="KW-1133">Transmembrane helix</keyword>
<feature type="transmembrane region" description="Helical" evidence="9">
    <location>
        <begin position="71"/>
        <end position="94"/>
    </location>
</feature>
<dbReference type="CDD" id="cd07571">
    <property type="entry name" value="ALP_N-acyl_transferase"/>
    <property type="match status" value="1"/>
</dbReference>
<dbReference type="GO" id="GO:0016410">
    <property type="term" value="F:N-acyltransferase activity"/>
    <property type="evidence" value="ECO:0007669"/>
    <property type="project" value="UniProtKB-UniRule"/>
</dbReference>
<dbReference type="PATRIC" id="fig|1088721.3.peg.1517"/>
<feature type="domain" description="CN hydrolase" evidence="10">
    <location>
        <begin position="270"/>
        <end position="529"/>
    </location>
</feature>
<feature type="transmembrane region" description="Helical" evidence="9">
    <location>
        <begin position="194"/>
        <end position="222"/>
    </location>
</feature>
<dbReference type="OrthoDB" id="9804277at2"/>
<feature type="transmembrane region" description="Helical" evidence="9">
    <location>
        <begin position="100"/>
        <end position="129"/>
    </location>
</feature>
<dbReference type="GO" id="GO:0042158">
    <property type="term" value="P:lipoprotein biosynthetic process"/>
    <property type="evidence" value="ECO:0007669"/>
    <property type="project" value="UniProtKB-UniRule"/>
</dbReference>
<dbReference type="UniPathway" id="UPA00666"/>
<evidence type="ECO:0000256" key="5">
    <source>
        <dbReference type="ARBA" id="ARBA00022692"/>
    </source>
</evidence>
<evidence type="ECO:0000259" key="10">
    <source>
        <dbReference type="PROSITE" id="PS50263"/>
    </source>
</evidence>
<dbReference type="PROSITE" id="PS50263">
    <property type="entry name" value="CN_HYDROLASE"/>
    <property type="match status" value="1"/>
</dbReference>
<feature type="transmembrane region" description="Helical" evidence="9">
    <location>
        <begin position="150"/>
        <end position="174"/>
    </location>
</feature>
<feature type="transmembrane region" description="Helical" evidence="9">
    <location>
        <begin position="46"/>
        <end position="64"/>
    </location>
</feature>
<dbReference type="EC" id="2.3.1.269" evidence="9"/>
<dbReference type="InterPro" id="IPR036526">
    <property type="entry name" value="C-N_Hydrolase_sf"/>
</dbReference>
<evidence type="ECO:0000256" key="7">
    <source>
        <dbReference type="ARBA" id="ARBA00023136"/>
    </source>
</evidence>
<keyword evidence="8 9" id="KW-0012">Acyltransferase</keyword>
<evidence type="ECO:0000256" key="4">
    <source>
        <dbReference type="ARBA" id="ARBA00022679"/>
    </source>
</evidence>
<comment type="similarity">
    <text evidence="2 9">Belongs to the CN hydrolase family. Apolipoprotein N-acyltransferase subfamily.</text>
</comment>
<dbReference type="RefSeq" id="WP_007012452.1">
    <property type="nucleotide sequence ID" value="NZ_AGFM01000018.1"/>
</dbReference>